<protein>
    <submittedName>
        <fullName evidence="2">Uncharacterized protein</fullName>
    </submittedName>
</protein>
<evidence type="ECO:0000313" key="1">
    <source>
        <dbReference type="Proteomes" id="UP000887574"/>
    </source>
</evidence>
<reference evidence="2" key="1">
    <citation type="submission" date="2022-11" db="UniProtKB">
        <authorList>
            <consortium name="WormBaseParasite"/>
        </authorList>
    </citation>
    <scope>IDENTIFICATION</scope>
</reference>
<accession>A0A915CYW0</accession>
<keyword evidence="1" id="KW-1185">Reference proteome</keyword>
<dbReference type="Proteomes" id="UP000887574">
    <property type="component" value="Unplaced"/>
</dbReference>
<sequence length="77" mass="9185">MSRSLQYKAKVSSIIHYDTLRSPQITRRVEYSDDEWQLEVSKKFSSTNFDMERIGSLHYNYLASIKCFLSMANRYHL</sequence>
<proteinExistence type="predicted"/>
<dbReference type="AlphaFoldDB" id="A0A915CYW0"/>
<evidence type="ECO:0000313" key="2">
    <source>
        <dbReference type="WBParaSite" id="jg13730"/>
    </source>
</evidence>
<dbReference type="WBParaSite" id="jg13730">
    <property type="protein sequence ID" value="jg13730"/>
    <property type="gene ID" value="jg13730"/>
</dbReference>
<name>A0A915CYW0_9BILA</name>
<organism evidence="1 2">
    <name type="scientific">Ditylenchus dipsaci</name>
    <dbReference type="NCBI Taxonomy" id="166011"/>
    <lineage>
        <taxon>Eukaryota</taxon>
        <taxon>Metazoa</taxon>
        <taxon>Ecdysozoa</taxon>
        <taxon>Nematoda</taxon>
        <taxon>Chromadorea</taxon>
        <taxon>Rhabditida</taxon>
        <taxon>Tylenchina</taxon>
        <taxon>Tylenchomorpha</taxon>
        <taxon>Sphaerularioidea</taxon>
        <taxon>Anguinidae</taxon>
        <taxon>Anguininae</taxon>
        <taxon>Ditylenchus</taxon>
    </lineage>
</organism>